<dbReference type="AlphaFoldDB" id="A0A5C1QTG9"/>
<dbReference type="Proteomes" id="UP000324209">
    <property type="component" value="Chromosome"/>
</dbReference>
<accession>A0A5C1QTG9</accession>
<feature type="signal peptide" evidence="1">
    <location>
        <begin position="1"/>
        <end position="24"/>
    </location>
</feature>
<protein>
    <recommendedName>
        <fullName evidence="4">Flagellar protein FliL</fullName>
    </recommendedName>
</protein>
<organism evidence="2 3">
    <name type="scientific">Oceanispirochaeta crateris</name>
    <dbReference type="NCBI Taxonomy" id="2518645"/>
    <lineage>
        <taxon>Bacteria</taxon>
        <taxon>Pseudomonadati</taxon>
        <taxon>Spirochaetota</taxon>
        <taxon>Spirochaetia</taxon>
        <taxon>Spirochaetales</taxon>
        <taxon>Spirochaetaceae</taxon>
        <taxon>Oceanispirochaeta</taxon>
    </lineage>
</organism>
<sequence>MKIRMLVILSMSLLLFSSCSKELANYSYYKNLPEVSGTTRDDPPLFYIIKVDLGYDWGDKKTQYSLADLTPVISDGMRNLFSSKSEFDYTIEQEEQLKQEIMDMVNSTIHRYESFKKVPGIKTVAIVKKQVFEFR</sequence>
<gene>
    <name evidence="2" type="ORF">EXM22_15485</name>
</gene>
<evidence type="ECO:0008006" key="4">
    <source>
        <dbReference type="Google" id="ProtNLM"/>
    </source>
</evidence>
<keyword evidence="3" id="KW-1185">Reference proteome</keyword>
<feature type="chain" id="PRO_5023135851" description="Flagellar protein FliL" evidence="1">
    <location>
        <begin position="25"/>
        <end position="135"/>
    </location>
</feature>
<dbReference type="RefSeq" id="WP_149487387.1">
    <property type="nucleotide sequence ID" value="NZ_CP036150.1"/>
</dbReference>
<keyword evidence="1" id="KW-0732">Signal</keyword>
<evidence type="ECO:0000313" key="3">
    <source>
        <dbReference type="Proteomes" id="UP000324209"/>
    </source>
</evidence>
<name>A0A5C1QTG9_9SPIO</name>
<evidence type="ECO:0000313" key="2">
    <source>
        <dbReference type="EMBL" id="QEN09312.1"/>
    </source>
</evidence>
<proteinExistence type="predicted"/>
<dbReference type="PROSITE" id="PS51257">
    <property type="entry name" value="PROKAR_LIPOPROTEIN"/>
    <property type="match status" value="1"/>
</dbReference>
<evidence type="ECO:0000256" key="1">
    <source>
        <dbReference type="SAM" id="SignalP"/>
    </source>
</evidence>
<dbReference type="OrthoDB" id="370305at2"/>
<dbReference type="KEGG" id="ock:EXM22_15485"/>
<reference evidence="2 3" key="1">
    <citation type="submission" date="2019-02" db="EMBL/GenBank/DDBJ databases">
        <title>Complete Genome Sequence and Methylome Analysis of free living Spirochaetas.</title>
        <authorList>
            <person name="Fomenkov A."/>
            <person name="Dubinina G."/>
            <person name="Leshcheva N."/>
            <person name="Mikheeva N."/>
            <person name="Grabovich M."/>
            <person name="Vincze T."/>
            <person name="Roberts R.J."/>
        </authorList>
    </citation>
    <scope>NUCLEOTIDE SEQUENCE [LARGE SCALE GENOMIC DNA]</scope>
    <source>
        <strain evidence="2 3">K2</strain>
    </source>
</reference>
<dbReference type="EMBL" id="CP036150">
    <property type="protein sequence ID" value="QEN09312.1"/>
    <property type="molecule type" value="Genomic_DNA"/>
</dbReference>